<dbReference type="PANTHER" id="PTHR30474:SF1">
    <property type="entry name" value="PEPTIDOGLYCAN GLYCOSYLTRANSFERASE MRDB"/>
    <property type="match status" value="1"/>
</dbReference>
<dbReference type="AlphaFoldDB" id="A0A382PTU8"/>
<accession>A0A382PTU8</accession>
<dbReference type="InterPro" id="IPR001182">
    <property type="entry name" value="FtsW/RodA"/>
</dbReference>
<dbReference type="PANTHER" id="PTHR30474">
    <property type="entry name" value="CELL CYCLE PROTEIN"/>
    <property type="match status" value="1"/>
</dbReference>
<evidence type="ECO:0000256" key="4">
    <source>
        <dbReference type="ARBA" id="ARBA00022989"/>
    </source>
</evidence>
<evidence type="ECO:0000313" key="7">
    <source>
        <dbReference type="EMBL" id="SVC76774.1"/>
    </source>
</evidence>
<feature type="non-terminal residue" evidence="7">
    <location>
        <position position="1"/>
    </location>
</feature>
<feature type="transmembrane region" description="Helical" evidence="6">
    <location>
        <begin position="148"/>
        <end position="169"/>
    </location>
</feature>
<keyword evidence="2 6" id="KW-0812">Transmembrane</keyword>
<dbReference type="GO" id="GO:0015648">
    <property type="term" value="F:lipid-linked peptidoglycan transporter activity"/>
    <property type="evidence" value="ECO:0007669"/>
    <property type="project" value="TreeGrafter"/>
</dbReference>
<feature type="transmembrane region" description="Helical" evidence="6">
    <location>
        <begin position="212"/>
        <end position="234"/>
    </location>
</feature>
<evidence type="ECO:0000256" key="3">
    <source>
        <dbReference type="ARBA" id="ARBA00022960"/>
    </source>
</evidence>
<evidence type="ECO:0000256" key="1">
    <source>
        <dbReference type="ARBA" id="ARBA00004141"/>
    </source>
</evidence>
<dbReference type="EMBL" id="UINC01109749">
    <property type="protein sequence ID" value="SVC76774.1"/>
    <property type="molecule type" value="Genomic_DNA"/>
</dbReference>
<dbReference type="Pfam" id="PF01098">
    <property type="entry name" value="FTSW_RODA_SPOVE"/>
    <property type="match status" value="1"/>
</dbReference>
<gene>
    <name evidence="7" type="ORF">METZ01_LOCUS329628</name>
</gene>
<dbReference type="GO" id="GO:0051301">
    <property type="term" value="P:cell division"/>
    <property type="evidence" value="ECO:0007669"/>
    <property type="project" value="InterPro"/>
</dbReference>
<dbReference type="GO" id="GO:0032153">
    <property type="term" value="C:cell division site"/>
    <property type="evidence" value="ECO:0007669"/>
    <property type="project" value="TreeGrafter"/>
</dbReference>
<organism evidence="7">
    <name type="scientific">marine metagenome</name>
    <dbReference type="NCBI Taxonomy" id="408172"/>
    <lineage>
        <taxon>unclassified sequences</taxon>
        <taxon>metagenomes</taxon>
        <taxon>ecological metagenomes</taxon>
    </lineage>
</organism>
<keyword evidence="5 6" id="KW-0472">Membrane</keyword>
<feature type="transmembrane region" description="Helical" evidence="6">
    <location>
        <begin position="25"/>
        <end position="45"/>
    </location>
</feature>
<sequence>DLGSTLVFPPMVFSLLYVAKIPSRFFVATFLAFVVALSVIGFDVYRYYQFKTENPQSDDAVTAYEEVSLVPLKDYQRKRILTFLAPDVEDPGGIGANWNRIQALIAVATGGLGGKGLGNGMQAKLGYLPSAVGHNDFIYAVLAEEAGFAGGLLALGLFAVIILGCLRVAGVAGDRFGAMLAVGAAAMLMTHVFINVGMTLGITPITGLPLPFLSYGGSFLVSCCLLMGLVQSVYRHRKEFR</sequence>
<evidence type="ECO:0000256" key="6">
    <source>
        <dbReference type="SAM" id="Phobius"/>
    </source>
</evidence>
<evidence type="ECO:0008006" key="8">
    <source>
        <dbReference type="Google" id="ProtNLM"/>
    </source>
</evidence>
<name>A0A382PTU8_9ZZZZ</name>
<dbReference type="GO" id="GO:0005886">
    <property type="term" value="C:plasma membrane"/>
    <property type="evidence" value="ECO:0007669"/>
    <property type="project" value="TreeGrafter"/>
</dbReference>
<keyword evidence="4 6" id="KW-1133">Transmembrane helix</keyword>
<feature type="transmembrane region" description="Helical" evidence="6">
    <location>
        <begin position="176"/>
        <end position="200"/>
    </location>
</feature>
<reference evidence="7" key="1">
    <citation type="submission" date="2018-05" db="EMBL/GenBank/DDBJ databases">
        <authorList>
            <person name="Lanie J.A."/>
            <person name="Ng W.-L."/>
            <person name="Kazmierczak K.M."/>
            <person name="Andrzejewski T.M."/>
            <person name="Davidsen T.M."/>
            <person name="Wayne K.J."/>
            <person name="Tettelin H."/>
            <person name="Glass J.I."/>
            <person name="Rusch D."/>
            <person name="Podicherti R."/>
            <person name="Tsui H.-C.T."/>
            <person name="Winkler M.E."/>
        </authorList>
    </citation>
    <scope>NUCLEOTIDE SEQUENCE</scope>
</reference>
<protein>
    <recommendedName>
        <fullName evidence="8">Cell cycle protein</fullName>
    </recommendedName>
</protein>
<evidence type="ECO:0000256" key="5">
    <source>
        <dbReference type="ARBA" id="ARBA00023136"/>
    </source>
</evidence>
<dbReference type="GO" id="GO:0008360">
    <property type="term" value="P:regulation of cell shape"/>
    <property type="evidence" value="ECO:0007669"/>
    <property type="project" value="UniProtKB-KW"/>
</dbReference>
<evidence type="ECO:0000256" key="2">
    <source>
        <dbReference type="ARBA" id="ARBA00022692"/>
    </source>
</evidence>
<comment type="subcellular location">
    <subcellularLocation>
        <location evidence="1">Membrane</location>
        <topology evidence="1">Multi-pass membrane protein</topology>
    </subcellularLocation>
</comment>
<proteinExistence type="predicted"/>
<keyword evidence="3" id="KW-0133">Cell shape</keyword>